<feature type="binding site" evidence="4">
    <location>
        <position position="195"/>
    </location>
    <ligand>
        <name>substrate</name>
    </ligand>
</feature>
<comment type="catalytic activity">
    <reaction evidence="4">
        <text>ADP-D-glycero-beta-D-manno-heptose = ADP-L-glycero-beta-D-manno-heptose</text>
        <dbReference type="Rhea" id="RHEA:17577"/>
        <dbReference type="ChEBI" id="CHEBI:59967"/>
        <dbReference type="ChEBI" id="CHEBI:61506"/>
        <dbReference type="EC" id="5.1.3.20"/>
    </reaction>
</comment>
<dbReference type="GO" id="GO:0008712">
    <property type="term" value="F:ADP-glyceromanno-heptose 6-epimerase activity"/>
    <property type="evidence" value="ECO:0007669"/>
    <property type="project" value="UniProtKB-UniRule"/>
</dbReference>
<gene>
    <name evidence="6" type="primary">rfaD</name>
    <name evidence="4" type="synonym">hldD</name>
    <name evidence="6" type="ORF">H8E80_04900</name>
</gene>
<comment type="cofactor">
    <cofactor evidence="4">
        <name>NADP(+)</name>
        <dbReference type="ChEBI" id="CHEBI:58349"/>
    </cofactor>
    <text evidence="4">Binds 1 NADP(+) per subunit.</text>
</comment>
<accession>A0A8J6N4L8</accession>
<sequence length="331" mass="37579">MIIVTGGAGFIGSAIVWKLNKLGRDDIIIIDHLGTEEKWKNLIPLKFMDYIEKDDFLDLVVNDKLSSAFGFGQSEIEAIIHMGACSSTTEQDATYLVKNNFEYTKQLALFALRVDARFIYSSSAATYGNGDKGFSDDEAELSKLHPLNMYGYSKQLFDLWALRNGLLNKLVGLKFFNVFGPNEYHKGDMRSLVHKAFEQILATGKIRLFKSYKSNYADGEQMRDFIYIKDAVDMTLHFLTNKNTAGIFNIGSGVANTWNKLASAIFNALRKPIQIDYIDMPEVIRKKYQYYTCADISKIRKNGYEKEITPIEKSVDDYVTKYLLGGKRLGE</sequence>
<dbReference type="CDD" id="cd05248">
    <property type="entry name" value="ADP_GME_SDR_e"/>
    <property type="match status" value="1"/>
</dbReference>
<dbReference type="UniPathway" id="UPA00356">
    <property type="reaction ID" value="UER00440"/>
</dbReference>
<protein>
    <recommendedName>
        <fullName evidence="4">ADP-L-glycero-D-manno-heptose-6-epimerase</fullName>
        <ecNumber evidence="4">5.1.3.20</ecNumber>
    </recommendedName>
    <alternativeName>
        <fullName evidence="4">ADP-L-glycero-beta-D-manno-heptose-6-epimerase</fullName>
        <shortName evidence="4">ADP-glyceromanno-heptose 6-epimerase</shortName>
        <shortName evidence="4">ADP-hep 6-epimerase</shortName>
        <shortName evidence="4">AGME</shortName>
    </alternativeName>
</protein>
<feature type="domain" description="NAD-dependent epimerase/dehydratase" evidence="5">
    <location>
        <begin position="2"/>
        <end position="251"/>
    </location>
</feature>
<feature type="binding site" evidence="4">
    <location>
        <position position="38"/>
    </location>
    <ligand>
        <name>NADP(+)</name>
        <dbReference type="ChEBI" id="CHEBI:58349"/>
    </ligand>
</feature>
<dbReference type="PANTHER" id="PTHR43103:SF3">
    <property type="entry name" value="ADP-L-GLYCERO-D-MANNO-HEPTOSE-6-EPIMERASE"/>
    <property type="match status" value="1"/>
</dbReference>
<feature type="binding site" evidence="4">
    <location>
        <begin position="10"/>
        <end position="11"/>
    </location>
    <ligand>
        <name>NADP(+)</name>
        <dbReference type="ChEBI" id="CHEBI:58349"/>
    </ligand>
</feature>
<comment type="pathway">
    <text evidence="4">Nucleotide-sugar biosynthesis; ADP-L-glycero-beta-D-manno-heptose biosynthesis; ADP-L-glycero-beta-D-manno-heptose from D-glycero-beta-D-manno-heptose 7-phosphate: step 4/4.</text>
</comment>
<evidence type="ECO:0000256" key="4">
    <source>
        <dbReference type="HAMAP-Rule" id="MF_01601"/>
    </source>
</evidence>
<evidence type="ECO:0000313" key="7">
    <source>
        <dbReference type="Proteomes" id="UP000603545"/>
    </source>
</evidence>
<keyword evidence="1 4" id="KW-0521">NADP</keyword>
<dbReference type="Gene3D" id="3.90.25.10">
    <property type="entry name" value="UDP-galactose 4-epimerase, domain 1"/>
    <property type="match status" value="1"/>
</dbReference>
<feature type="binding site" evidence="4">
    <location>
        <position position="99"/>
    </location>
    <ligand>
        <name>NADP(+)</name>
        <dbReference type="ChEBI" id="CHEBI:58349"/>
    </ligand>
</feature>
<feature type="binding site" evidence="4">
    <location>
        <position position="178"/>
    </location>
    <ligand>
        <name>NADP(+)</name>
        <dbReference type="ChEBI" id="CHEBI:58349"/>
    </ligand>
</feature>
<feature type="binding site" evidence="4">
    <location>
        <position position="53"/>
    </location>
    <ligand>
        <name>NADP(+)</name>
        <dbReference type="ChEBI" id="CHEBI:58349"/>
    </ligand>
</feature>
<dbReference type="HAMAP" id="MF_01601">
    <property type="entry name" value="Heptose_epimerase"/>
    <property type="match status" value="1"/>
</dbReference>
<proteinExistence type="inferred from homology"/>
<evidence type="ECO:0000259" key="5">
    <source>
        <dbReference type="Pfam" id="PF01370"/>
    </source>
</evidence>
<feature type="binding site" evidence="4">
    <location>
        <position position="186"/>
    </location>
    <ligand>
        <name>NADP(+)</name>
        <dbReference type="ChEBI" id="CHEBI:58349"/>
    </ligand>
</feature>
<feature type="binding site" evidence="4">
    <location>
        <begin position="31"/>
        <end position="32"/>
    </location>
    <ligand>
        <name>NADP(+)</name>
        <dbReference type="ChEBI" id="CHEBI:58349"/>
    </ligand>
</feature>
<feature type="active site" description="Proton acceptor" evidence="4">
    <location>
        <position position="150"/>
    </location>
</feature>
<reference evidence="6 7" key="1">
    <citation type="submission" date="2020-08" db="EMBL/GenBank/DDBJ databases">
        <title>Bridging the membrane lipid divide: bacteria of the FCB group superphylum have the potential to synthesize archaeal ether lipids.</title>
        <authorList>
            <person name="Villanueva L."/>
            <person name="Von Meijenfeldt F.A.B."/>
            <person name="Westbye A.B."/>
            <person name="Yadav S."/>
            <person name="Hopmans E.C."/>
            <person name="Dutilh B.E."/>
            <person name="Sinninghe Damste J.S."/>
        </authorList>
    </citation>
    <scope>NUCLEOTIDE SEQUENCE [LARGE SCALE GENOMIC DNA]</scope>
    <source>
        <strain evidence="6">NIOZ-UU82</strain>
    </source>
</reference>
<keyword evidence="2 4" id="KW-0413">Isomerase</keyword>
<comment type="domain">
    <text evidence="4">Contains a large N-terminal NADP-binding domain, and a smaller C-terminal substrate-binding domain.</text>
</comment>
<dbReference type="Gene3D" id="3.40.50.720">
    <property type="entry name" value="NAD(P)-binding Rossmann-like Domain"/>
    <property type="match status" value="1"/>
</dbReference>
<feature type="binding site" evidence="4">
    <location>
        <position position="177"/>
    </location>
    <ligand>
        <name>substrate</name>
    </ligand>
</feature>
<dbReference type="InterPro" id="IPR001509">
    <property type="entry name" value="Epimerase_deHydtase"/>
</dbReference>
<evidence type="ECO:0000256" key="2">
    <source>
        <dbReference type="ARBA" id="ARBA00023235"/>
    </source>
</evidence>
<dbReference type="EC" id="5.1.3.20" evidence="4"/>
<dbReference type="SUPFAM" id="SSF51735">
    <property type="entry name" value="NAD(P)-binding Rossmann-fold domains"/>
    <property type="match status" value="1"/>
</dbReference>
<evidence type="ECO:0000256" key="1">
    <source>
        <dbReference type="ARBA" id="ARBA00022857"/>
    </source>
</evidence>
<comment type="caution">
    <text evidence="6">The sequence shown here is derived from an EMBL/GenBank/DDBJ whole genome shotgun (WGS) entry which is preliminary data.</text>
</comment>
<feature type="binding site" evidence="4">
    <location>
        <begin position="209"/>
        <end position="212"/>
    </location>
    <ligand>
        <name>substrate</name>
    </ligand>
</feature>
<feature type="binding site" evidence="4">
    <location>
        <position position="288"/>
    </location>
    <ligand>
        <name>substrate</name>
    </ligand>
</feature>
<feature type="binding site" evidence="4">
    <location>
        <position position="223"/>
    </location>
    <ligand>
        <name>substrate</name>
    </ligand>
</feature>
<organism evidence="6 7">
    <name type="scientific">Candidatus Desulfaltia bathyphila</name>
    <dbReference type="NCBI Taxonomy" id="2841697"/>
    <lineage>
        <taxon>Bacteria</taxon>
        <taxon>Pseudomonadati</taxon>
        <taxon>Thermodesulfobacteriota</taxon>
        <taxon>Desulfobacteria</taxon>
        <taxon>Desulfobacterales</taxon>
        <taxon>Desulfobacterales incertae sedis</taxon>
        <taxon>Candidatus Desulfaltia</taxon>
    </lineage>
</organism>
<comment type="function">
    <text evidence="4">Catalyzes the interconversion between ADP-D-glycero-beta-D-manno-heptose and ADP-L-glycero-beta-D-manno-heptose via an epimerization at carbon 6 of the heptose.</text>
</comment>
<dbReference type="Pfam" id="PF01370">
    <property type="entry name" value="Epimerase"/>
    <property type="match status" value="1"/>
</dbReference>
<dbReference type="AlphaFoldDB" id="A0A8J6N4L8"/>
<evidence type="ECO:0000313" key="6">
    <source>
        <dbReference type="EMBL" id="MBC8199370.1"/>
    </source>
</evidence>
<dbReference type="GO" id="GO:0050661">
    <property type="term" value="F:NADP binding"/>
    <property type="evidence" value="ECO:0007669"/>
    <property type="project" value="InterPro"/>
</dbReference>
<comment type="subunit">
    <text evidence="4">Homopentamer.</text>
</comment>
<dbReference type="PANTHER" id="PTHR43103">
    <property type="entry name" value="NUCLEOSIDE-DIPHOSPHATE-SUGAR EPIMERASE"/>
    <property type="match status" value="1"/>
</dbReference>
<comment type="similarity">
    <text evidence="4">Belongs to the NAD(P)-dependent epimerase/dehydratase family. HldD subfamily.</text>
</comment>
<dbReference type="Proteomes" id="UP000603545">
    <property type="component" value="Unassembled WGS sequence"/>
</dbReference>
<evidence type="ECO:0000256" key="3">
    <source>
        <dbReference type="ARBA" id="ARBA00023277"/>
    </source>
</evidence>
<name>A0A8J6N4L8_9BACT</name>
<dbReference type="NCBIfam" id="TIGR02197">
    <property type="entry name" value="heptose_epim"/>
    <property type="match status" value="1"/>
</dbReference>
<feature type="active site" description="Proton acceptor" evidence="4">
    <location>
        <position position="186"/>
    </location>
</feature>
<feature type="binding site" evidence="4">
    <location>
        <position position="188"/>
    </location>
    <ligand>
        <name>substrate</name>
    </ligand>
</feature>
<keyword evidence="3 4" id="KW-0119">Carbohydrate metabolism</keyword>
<dbReference type="GO" id="GO:0097171">
    <property type="term" value="P:ADP-L-glycero-beta-D-manno-heptose biosynthetic process"/>
    <property type="evidence" value="ECO:0007669"/>
    <property type="project" value="UniProtKB-UniPathway"/>
</dbReference>
<dbReference type="InterPro" id="IPR011912">
    <property type="entry name" value="Heptose_epim"/>
</dbReference>
<dbReference type="EMBL" id="JACNLL010000048">
    <property type="protein sequence ID" value="MBC8199370.1"/>
    <property type="molecule type" value="Genomic_DNA"/>
</dbReference>
<feature type="binding site" evidence="4">
    <location>
        <begin position="82"/>
        <end position="86"/>
    </location>
    <ligand>
        <name>NADP(+)</name>
        <dbReference type="ChEBI" id="CHEBI:58349"/>
    </ligand>
</feature>
<feature type="binding site" evidence="4">
    <location>
        <position position="154"/>
    </location>
    <ligand>
        <name>NADP(+)</name>
        <dbReference type="ChEBI" id="CHEBI:58349"/>
    </ligand>
</feature>
<dbReference type="InterPro" id="IPR036291">
    <property type="entry name" value="NAD(P)-bd_dom_sf"/>
</dbReference>
<dbReference type="GO" id="GO:0005975">
    <property type="term" value="P:carbohydrate metabolic process"/>
    <property type="evidence" value="ECO:0007669"/>
    <property type="project" value="UniProtKB-UniRule"/>
</dbReference>